<organism evidence="8 9">
    <name type="scientific">Streptomyces tropicalis</name>
    <dbReference type="NCBI Taxonomy" id="3034234"/>
    <lineage>
        <taxon>Bacteria</taxon>
        <taxon>Bacillati</taxon>
        <taxon>Actinomycetota</taxon>
        <taxon>Actinomycetes</taxon>
        <taxon>Kitasatosporales</taxon>
        <taxon>Streptomycetaceae</taxon>
        <taxon>Streptomyces</taxon>
    </lineage>
</organism>
<dbReference type="CDD" id="cd17341">
    <property type="entry name" value="MFS_NRT2_like"/>
    <property type="match status" value="1"/>
</dbReference>
<evidence type="ECO:0000256" key="7">
    <source>
        <dbReference type="SAM" id="Phobius"/>
    </source>
</evidence>
<dbReference type="InterPro" id="IPR044772">
    <property type="entry name" value="NO3_transporter"/>
</dbReference>
<accession>A0ABT6A3C3</accession>
<dbReference type="InterPro" id="IPR036259">
    <property type="entry name" value="MFS_trans_sf"/>
</dbReference>
<comment type="subcellular location">
    <subcellularLocation>
        <location evidence="1">Membrane</location>
        <topology evidence="1">Multi-pass membrane protein</topology>
    </subcellularLocation>
</comment>
<evidence type="ECO:0000313" key="8">
    <source>
        <dbReference type="EMBL" id="MDF3298881.1"/>
    </source>
</evidence>
<dbReference type="Pfam" id="PF07690">
    <property type="entry name" value="MFS_1"/>
    <property type="match status" value="1"/>
</dbReference>
<gene>
    <name evidence="8" type="ORF">P3H78_09595</name>
</gene>
<keyword evidence="5 7" id="KW-0472">Membrane</keyword>
<feature type="transmembrane region" description="Helical" evidence="7">
    <location>
        <begin position="400"/>
        <end position="420"/>
    </location>
</feature>
<keyword evidence="3 7" id="KW-0812">Transmembrane</keyword>
<evidence type="ECO:0000256" key="5">
    <source>
        <dbReference type="ARBA" id="ARBA00023136"/>
    </source>
</evidence>
<comment type="similarity">
    <text evidence="2">Belongs to the major facilitator superfamily. Nitrate/nitrite porter (TC 2.A.1.8) family.</text>
</comment>
<feature type="transmembrane region" description="Helical" evidence="7">
    <location>
        <begin position="344"/>
        <end position="366"/>
    </location>
</feature>
<feature type="transmembrane region" description="Helical" evidence="7">
    <location>
        <begin position="139"/>
        <end position="163"/>
    </location>
</feature>
<dbReference type="RefSeq" id="WP_276108438.1">
    <property type="nucleotide sequence ID" value="NZ_JARJBB010000004.1"/>
</dbReference>
<feature type="transmembrane region" description="Helical" evidence="7">
    <location>
        <begin position="432"/>
        <end position="453"/>
    </location>
</feature>
<feature type="transmembrane region" description="Helical" evidence="7">
    <location>
        <begin position="114"/>
        <end position="133"/>
    </location>
</feature>
<feature type="transmembrane region" description="Helical" evidence="7">
    <location>
        <begin position="320"/>
        <end position="338"/>
    </location>
</feature>
<reference evidence="8 9" key="1">
    <citation type="submission" date="2023-03" db="EMBL/GenBank/DDBJ databases">
        <title>Draft genome sequence of Streptomyces sp. K1PA1 isolated from peat swamp forest in Thailand.</title>
        <authorList>
            <person name="Klaysubun C."/>
            <person name="Duangmal K."/>
        </authorList>
    </citation>
    <scope>NUCLEOTIDE SEQUENCE [LARGE SCALE GENOMIC DNA]</scope>
    <source>
        <strain evidence="8 9">K1PA1</strain>
    </source>
</reference>
<dbReference type="EMBL" id="JARJBB010000004">
    <property type="protein sequence ID" value="MDF3298881.1"/>
    <property type="molecule type" value="Genomic_DNA"/>
</dbReference>
<dbReference type="InterPro" id="IPR011701">
    <property type="entry name" value="MFS"/>
</dbReference>
<dbReference type="Gene3D" id="1.20.1250.20">
    <property type="entry name" value="MFS general substrate transporter like domains"/>
    <property type="match status" value="1"/>
</dbReference>
<evidence type="ECO:0000256" key="3">
    <source>
        <dbReference type="ARBA" id="ARBA00022692"/>
    </source>
</evidence>
<feature type="transmembrane region" description="Helical" evidence="7">
    <location>
        <begin position="288"/>
        <end position="308"/>
    </location>
</feature>
<sequence>MSTALGPEETTGIPDPEVHHRRTRSLTTWRPEDEGFWHTTGARIAHRNLAFSVLSEHIGFSVWSLWSVLVLFLGPEYRIDPAQKFTLTAVPTALGAVLRLPYTYAVARFGGRNWTVFSTLLLLVPVILAGLVLEPGVSYGTLLAVACVAGVGGGNFASSMANINAFYPERLKGWALGVNAGGGNLGVPVVQLLGLLILATAGAAHPRLLLLVYLPLVLLAAAGAVFGMDNLASPPGRGGRALREVAAEPHSWVMSLLYIGTFGSFIGFGFAFGQVLQVQFHEQFDTPTKAACLTFLGPLLGSLARPFGGRAADRLGGARVTLWTLAGMAAGAGTVLAASRMQSLPLFLAGFTALFLLSGVGNGSTYKMIPAVFQMKARAAVAAGADPESAQRDARRRASALIGMAGAIGAFGGVLVNMAFRQSFLTTGHGDAAYCAFLAAYAVCATVTWAVYLRPGTRPMHDV</sequence>
<protein>
    <submittedName>
        <fullName evidence="8">NarK/NasA family nitrate transporter</fullName>
    </submittedName>
</protein>
<dbReference type="Proteomes" id="UP001221150">
    <property type="component" value="Unassembled WGS sequence"/>
</dbReference>
<feature type="region of interest" description="Disordered" evidence="6">
    <location>
        <begin position="1"/>
        <end position="24"/>
    </location>
</feature>
<evidence type="ECO:0000313" key="9">
    <source>
        <dbReference type="Proteomes" id="UP001221150"/>
    </source>
</evidence>
<evidence type="ECO:0000256" key="4">
    <source>
        <dbReference type="ARBA" id="ARBA00022989"/>
    </source>
</evidence>
<evidence type="ECO:0000256" key="2">
    <source>
        <dbReference type="ARBA" id="ARBA00008432"/>
    </source>
</evidence>
<dbReference type="PANTHER" id="PTHR23515">
    <property type="entry name" value="HIGH-AFFINITY NITRATE TRANSPORTER 2.3"/>
    <property type="match status" value="1"/>
</dbReference>
<keyword evidence="9" id="KW-1185">Reference proteome</keyword>
<feature type="transmembrane region" description="Helical" evidence="7">
    <location>
        <begin position="210"/>
        <end position="231"/>
    </location>
</feature>
<feature type="transmembrane region" description="Helical" evidence="7">
    <location>
        <begin position="252"/>
        <end position="276"/>
    </location>
</feature>
<name>A0ABT6A3C3_9ACTN</name>
<dbReference type="SUPFAM" id="SSF103473">
    <property type="entry name" value="MFS general substrate transporter"/>
    <property type="match status" value="1"/>
</dbReference>
<evidence type="ECO:0000256" key="1">
    <source>
        <dbReference type="ARBA" id="ARBA00004141"/>
    </source>
</evidence>
<evidence type="ECO:0000256" key="6">
    <source>
        <dbReference type="SAM" id="MobiDB-lite"/>
    </source>
</evidence>
<comment type="caution">
    <text evidence="8">The sequence shown here is derived from an EMBL/GenBank/DDBJ whole genome shotgun (WGS) entry which is preliminary data.</text>
</comment>
<feature type="transmembrane region" description="Helical" evidence="7">
    <location>
        <begin position="49"/>
        <end position="73"/>
    </location>
</feature>
<feature type="transmembrane region" description="Helical" evidence="7">
    <location>
        <begin position="184"/>
        <end position="204"/>
    </location>
</feature>
<feature type="transmembrane region" description="Helical" evidence="7">
    <location>
        <begin position="85"/>
        <end position="102"/>
    </location>
</feature>
<proteinExistence type="inferred from homology"/>
<keyword evidence="4 7" id="KW-1133">Transmembrane helix</keyword>